<keyword evidence="2" id="KW-1185">Reference proteome</keyword>
<dbReference type="Proteomes" id="UP001597251">
    <property type="component" value="Unassembled WGS sequence"/>
</dbReference>
<reference evidence="2" key="1">
    <citation type="journal article" date="2019" name="Int. J. Syst. Evol. Microbiol.">
        <title>The Global Catalogue of Microorganisms (GCM) 10K type strain sequencing project: providing services to taxonomists for standard genome sequencing and annotation.</title>
        <authorList>
            <consortium name="The Broad Institute Genomics Platform"/>
            <consortium name="The Broad Institute Genome Sequencing Center for Infectious Disease"/>
            <person name="Wu L."/>
            <person name="Ma J."/>
        </authorList>
    </citation>
    <scope>NUCLEOTIDE SEQUENCE [LARGE SCALE GENOMIC DNA]</scope>
    <source>
        <strain evidence="2">CCM 8936</strain>
    </source>
</reference>
<organism evidence="1 2">
    <name type="scientific">Companilactobacillus keshanensis</name>
    <dbReference type="NCBI Taxonomy" id="2486003"/>
    <lineage>
        <taxon>Bacteria</taxon>
        <taxon>Bacillati</taxon>
        <taxon>Bacillota</taxon>
        <taxon>Bacilli</taxon>
        <taxon>Lactobacillales</taxon>
        <taxon>Lactobacillaceae</taxon>
        <taxon>Companilactobacillus</taxon>
    </lineage>
</organism>
<evidence type="ECO:0000313" key="1">
    <source>
        <dbReference type="EMBL" id="MFD1417215.1"/>
    </source>
</evidence>
<proteinExistence type="predicted"/>
<comment type="caution">
    <text evidence="1">The sequence shown here is derived from an EMBL/GenBank/DDBJ whole genome shotgun (WGS) entry which is preliminary data.</text>
</comment>
<gene>
    <name evidence="1" type="ORF">ACFQ42_00360</name>
</gene>
<dbReference type="EMBL" id="JBHTOI010000002">
    <property type="protein sequence ID" value="MFD1417215.1"/>
    <property type="molecule type" value="Genomic_DNA"/>
</dbReference>
<protein>
    <submittedName>
        <fullName evidence="1">Uncharacterized protein</fullName>
    </submittedName>
</protein>
<name>A0ABW4BRI9_9LACO</name>
<evidence type="ECO:0000313" key="2">
    <source>
        <dbReference type="Proteomes" id="UP001597251"/>
    </source>
</evidence>
<sequence length="107" mass="12697">MELKQNQSNTFTKNIINNTAKFIDRNFDFNMDSKSVSQIKQMPIRQLFIFAKQSFQKQYYINVTMVNETSMQGKLIKRINPNKYILEVNKNLFQIVDINNLKSIKLI</sequence>
<accession>A0ABW4BRI9</accession>
<dbReference type="RefSeq" id="WP_125675728.1">
    <property type="nucleotide sequence ID" value="NZ_JBHTOI010000002.1"/>
</dbReference>